<reference evidence="2 3" key="1">
    <citation type="submission" date="2021-01" db="EMBL/GenBank/DDBJ databases">
        <title>Sequencing the genomes of 1000 actinobacteria strains.</title>
        <authorList>
            <person name="Klenk H.-P."/>
        </authorList>
    </citation>
    <scope>NUCLEOTIDE SEQUENCE [LARGE SCALE GENOMIC DNA]</scope>
    <source>
        <strain evidence="2 3">DSM 13057</strain>
    </source>
</reference>
<dbReference type="EMBL" id="JAFBBU010000001">
    <property type="protein sequence ID" value="MBM7471920.1"/>
    <property type="molecule type" value="Genomic_DNA"/>
</dbReference>
<evidence type="ECO:0000313" key="3">
    <source>
        <dbReference type="Proteomes" id="UP000776164"/>
    </source>
</evidence>
<sequence>MPGDQLDRDDLIRGINGVIEKLRALGQPAGIRIVGGAALALRYFDRRTTADVDAVLQPEQPIIDAAVEVADVNGWPHDWLNSNASMFVPAYGADPEWEVLYSNEDITVEVASPRALLAMKLNASRPGRDVQDIANLLAICDVRDLHAAEDVLNDFFPGDGLPDKALRLLVPIFEQGLPVAPASPPPAIFG</sequence>
<proteinExistence type="predicted"/>
<dbReference type="Proteomes" id="UP000776164">
    <property type="component" value="Unassembled WGS sequence"/>
</dbReference>
<name>A0ABS2L5A9_9MICO</name>
<keyword evidence="3" id="KW-1185">Reference proteome</keyword>
<evidence type="ECO:0000259" key="1">
    <source>
        <dbReference type="Pfam" id="PF19502"/>
    </source>
</evidence>
<dbReference type="RefSeq" id="WP_205108266.1">
    <property type="nucleotide sequence ID" value="NZ_BAAAHT010000013.1"/>
</dbReference>
<feature type="domain" description="DUF6036" evidence="1">
    <location>
        <begin position="23"/>
        <end position="136"/>
    </location>
</feature>
<comment type="caution">
    <text evidence="2">The sequence shown here is derived from an EMBL/GenBank/DDBJ whole genome shotgun (WGS) entry which is preliminary data.</text>
</comment>
<dbReference type="InterPro" id="IPR045792">
    <property type="entry name" value="DUF6036"/>
</dbReference>
<evidence type="ECO:0000313" key="2">
    <source>
        <dbReference type="EMBL" id="MBM7471920.1"/>
    </source>
</evidence>
<gene>
    <name evidence="2" type="ORF">JOE66_001554</name>
</gene>
<accession>A0ABS2L5A9</accession>
<dbReference type="Pfam" id="PF19502">
    <property type="entry name" value="DUF6036"/>
    <property type="match status" value="1"/>
</dbReference>
<protein>
    <recommendedName>
        <fullName evidence="1">DUF6036 domain-containing protein</fullName>
    </recommendedName>
</protein>
<organism evidence="2 3">
    <name type="scientific">Subtercola frigoramans</name>
    <dbReference type="NCBI Taxonomy" id="120298"/>
    <lineage>
        <taxon>Bacteria</taxon>
        <taxon>Bacillati</taxon>
        <taxon>Actinomycetota</taxon>
        <taxon>Actinomycetes</taxon>
        <taxon>Micrococcales</taxon>
        <taxon>Microbacteriaceae</taxon>
        <taxon>Subtercola</taxon>
    </lineage>
</organism>